<dbReference type="PRINTS" id="PR00080">
    <property type="entry name" value="SDRFAMILY"/>
</dbReference>
<dbReference type="Proteomes" id="UP001557470">
    <property type="component" value="Unassembled WGS sequence"/>
</dbReference>
<accession>A0ABD0WY46</accession>
<evidence type="ECO:0000313" key="7">
    <source>
        <dbReference type="Proteomes" id="UP001557470"/>
    </source>
</evidence>
<dbReference type="EMBL" id="JAGEUA010000008">
    <property type="protein sequence ID" value="KAL0968602.1"/>
    <property type="molecule type" value="Genomic_DNA"/>
</dbReference>
<gene>
    <name evidence="6" type="ORF">UPYG_G00269060</name>
</gene>
<dbReference type="InterPro" id="IPR057326">
    <property type="entry name" value="KR_dom"/>
</dbReference>
<protein>
    <recommendedName>
        <fullName evidence="5">Ketoreductase domain-containing protein</fullName>
    </recommendedName>
</protein>
<evidence type="ECO:0000313" key="6">
    <source>
        <dbReference type="EMBL" id="KAL0968602.1"/>
    </source>
</evidence>
<dbReference type="AlphaFoldDB" id="A0ABD0WY46"/>
<dbReference type="PANTHER" id="PTHR43313:SF3">
    <property type="entry name" value="17-BETA-HYDROXYSTEROID DEHYDROGENASE TYPE 2"/>
    <property type="match status" value="1"/>
</dbReference>
<dbReference type="InterPro" id="IPR036291">
    <property type="entry name" value="NAD(P)-bd_dom_sf"/>
</dbReference>
<dbReference type="PRINTS" id="PR00081">
    <property type="entry name" value="GDHRDH"/>
</dbReference>
<dbReference type="Gene3D" id="3.40.50.720">
    <property type="entry name" value="NAD(P)-binding Rossmann-like Domain"/>
    <property type="match status" value="1"/>
</dbReference>
<reference evidence="6 7" key="1">
    <citation type="submission" date="2024-06" db="EMBL/GenBank/DDBJ databases">
        <authorList>
            <person name="Pan Q."/>
            <person name="Wen M."/>
            <person name="Jouanno E."/>
            <person name="Zahm M."/>
            <person name="Klopp C."/>
            <person name="Cabau C."/>
            <person name="Louis A."/>
            <person name="Berthelot C."/>
            <person name="Parey E."/>
            <person name="Roest Crollius H."/>
            <person name="Montfort J."/>
            <person name="Robinson-Rechavi M."/>
            <person name="Bouchez O."/>
            <person name="Lampietro C."/>
            <person name="Lopez Roques C."/>
            <person name="Donnadieu C."/>
            <person name="Postlethwait J."/>
            <person name="Bobe J."/>
            <person name="Verreycken H."/>
            <person name="Guiguen Y."/>
        </authorList>
    </citation>
    <scope>NUCLEOTIDE SEQUENCE [LARGE SCALE GENOMIC DNA]</scope>
    <source>
        <strain evidence="6">Up_M1</strain>
        <tissue evidence="6">Testis</tissue>
    </source>
</reference>
<dbReference type="InterPro" id="IPR002347">
    <property type="entry name" value="SDR_fam"/>
</dbReference>
<feature type="transmembrane region" description="Helical" evidence="4">
    <location>
        <begin position="37"/>
        <end position="55"/>
    </location>
</feature>
<dbReference type="SUPFAM" id="SSF51735">
    <property type="entry name" value="NAD(P)-binding Rossmann-fold domains"/>
    <property type="match status" value="1"/>
</dbReference>
<dbReference type="SMART" id="SM00822">
    <property type="entry name" value="PKS_KR"/>
    <property type="match status" value="1"/>
</dbReference>
<feature type="transmembrane region" description="Helical" evidence="4">
    <location>
        <begin position="12"/>
        <end position="30"/>
    </location>
</feature>
<evidence type="ECO:0000256" key="2">
    <source>
        <dbReference type="ARBA" id="ARBA00023002"/>
    </source>
</evidence>
<name>A0ABD0WY46_UMBPY</name>
<keyword evidence="4" id="KW-1133">Transmembrane helix</keyword>
<evidence type="ECO:0000256" key="4">
    <source>
        <dbReference type="SAM" id="Phobius"/>
    </source>
</evidence>
<sequence>MEGIDSEFWYFSSLYTIITALYLGAVLAKARNGHDRLYWTVGLWALGGPLCFLALSGYSGLILLTSSLSSCYMVLGRQMDMLKMLGKTVLITGCDTGFGHALARRLSVMGVTVFAGVLNEDGVGAEELRRWGSERALGKLQVLQLDVTDAAQIQKAHLDISIQVGDAGLWAVVNNAGVLNYIADGEVLPVRVYKRCMGVNFLAAVEVTQVFLPLLRRSRGRIVNVCSMAADGPTPGFAAYAASKAALYSFSEVLRLELAKWGVSVSIIKPGAFRTNIFSTEEEVFASLSQNVQDDYGEAYISSLQSRFSKMSEKSSNDLCPVLDDMCHALMSVAPRPIYTPGMCAWLIPFLHRVCPTWLYDIIIKRMFHCNSCLPAGLQAGSGFKDLTEDRADTR</sequence>
<comment type="similarity">
    <text evidence="1 3">Belongs to the short-chain dehydrogenases/reductases (SDR) family.</text>
</comment>
<dbReference type="GO" id="GO:0006629">
    <property type="term" value="P:lipid metabolic process"/>
    <property type="evidence" value="ECO:0007669"/>
    <property type="project" value="UniProtKB-ARBA"/>
</dbReference>
<feature type="domain" description="Ketoreductase" evidence="5">
    <location>
        <begin position="87"/>
        <end position="271"/>
    </location>
</feature>
<evidence type="ECO:0000256" key="1">
    <source>
        <dbReference type="ARBA" id="ARBA00006484"/>
    </source>
</evidence>
<keyword evidence="2" id="KW-0560">Oxidoreductase</keyword>
<keyword evidence="4" id="KW-0472">Membrane</keyword>
<evidence type="ECO:0000259" key="5">
    <source>
        <dbReference type="SMART" id="SM00822"/>
    </source>
</evidence>
<keyword evidence="4" id="KW-0812">Transmembrane</keyword>
<proteinExistence type="inferred from homology"/>
<dbReference type="GO" id="GO:0016491">
    <property type="term" value="F:oxidoreductase activity"/>
    <property type="evidence" value="ECO:0007669"/>
    <property type="project" value="UniProtKB-KW"/>
</dbReference>
<evidence type="ECO:0000256" key="3">
    <source>
        <dbReference type="RuleBase" id="RU000363"/>
    </source>
</evidence>
<dbReference type="Pfam" id="PF00106">
    <property type="entry name" value="adh_short"/>
    <property type="match status" value="1"/>
</dbReference>
<comment type="caution">
    <text evidence="6">The sequence shown here is derived from an EMBL/GenBank/DDBJ whole genome shotgun (WGS) entry which is preliminary data.</text>
</comment>
<keyword evidence="7" id="KW-1185">Reference proteome</keyword>
<dbReference type="PANTHER" id="PTHR43313">
    <property type="entry name" value="SHORT-CHAIN DEHYDROGENASE/REDUCTASE FAMILY 9C"/>
    <property type="match status" value="1"/>
</dbReference>
<dbReference type="InterPro" id="IPR020904">
    <property type="entry name" value="Sc_DH/Rdtase_CS"/>
</dbReference>
<dbReference type="PROSITE" id="PS00061">
    <property type="entry name" value="ADH_SHORT"/>
    <property type="match status" value="1"/>
</dbReference>
<organism evidence="6 7">
    <name type="scientific">Umbra pygmaea</name>
    <name type="common">Eastern mudminnow</name>
    <dbReference type="NCBI Taxonomy" id="75934"/>
    <lineage>
        <taxon>Eukaryota</taxon>
        <taxon>Metazoa</taxon>
        <taxon>Chordata</taxon>
        <taxon>Craniata</taxon>
        <taxon>Vertebrata</taxon>
        <taxon>Euteleostomi</taxon>
        <taxon>Actinopterygii</taxon>
        <taxon>Neopterygii</taxon>
        <taxon>Teleostei</taxon>
        <taxon>Protacanthopterygii</taxon>
        <taxon>Esociformes</taxon>
        <taxon>Umbridae</taxon>
        <taxon>Umbra</taxon>
    </lineage>
</organism>